<evidence type="ECO:0000313" key="2">
    <source>
        <dbReference type="Proteomes" id="UP001629536"/>
    </source>
</evidence>
<name>A0ABW9F744_9FIRM</name>
<reference evidence="1 2" key="1">
    <citation type="journal article" date="2024" name="Front. Microbiol.">
        <title>Pangenomic and biochemical analyses of Helcococcus ovis reveal widespread tetracycline resistance and a novel bacterial species, Helcococcus bovis.</title>
        <authorList>
            <person name="Cunha F."/>
            <person name="Zhai Y."/>
            <person name="Casaro S."/>
            <person name="Jones K.L."/>
            <person name="Hernandez M."/>
            <person name="Bisinotto R.S."/>
            <person name="Kariyawasam S."/>
            <person name="Brown M.B."/>
            <person name="Phillips A."/>
            <person name="Jeong K.C."/>
            <person name="Galvao K.N."/>
        </authorList>
    </citation>
    <scope>NUCLEOTIDE SEQUENCE [LARGE SCALE GENOMIC DNA]</scope>
    <source>
        <strain evidence="1 2">KG197</strain>
    </source>
</reference>
<comment type="caution">
    <text evidence="1">The sequence shown here is derived from an EMBL/GenBank/DDBJ whole genome shotgun (WGS) entry which is preliminary data.</text>
</comment>
<sequence length="193" mass="22965">MKKYYIDINQYEFLIDKFPEILNKFSGKTLILSLIQEDRSLEKKLKISDEIIFDNSDYINSTVGFAKAVMEIDDEIEILPSSYKMKETSVDFNRFIEELENEEYENIIVLFDNKLDIQNKPELSKKDELMEIFEGIYIFEDEENIDENLENNKDIDDLAEKENKAETERDINKEDVKKISIFEKIKRLFKKNG</sequence>
<accession>A0ABW9F744</accession>
<dbReference type="Proteomes" id="UP001629536">
    <property type="component" value="Unassembled WGS sequence"/>
</dbReference>
<dbReference type="EMBL" id="JBFNFH010000009">
    <property type="protein sequence ID" value="MFM1524958.1"/>
    <property type="molecule type" value="Genomic_DNA"/>
</dbReference>
<dbReference type="RefSeq" id="WP_408126589.1">
    <property type="nucleotide sequence ID" value="NZ_JBFNFH010000009.1"/>
</dbReference>
<gene>
    <name evidence="1" type="ORF">ABGF40_04655</name>
</gene>
<evidence type="ECO:0000313" key="1">
    <source>
        <dbReference type="EMBL" id="MFM1524958.1"/>
    </source>
</evidence>
<proteinExistence type="predicted"/>
<keyword evidence="2" id="KW-1185">Reference proteome</keyword>
<protein>
    <submittedName>
        <fullName evidence="1">Uncharacterized protein</fullName>
    </submittedName>
</protein>
<organism evidence="1 2">
    <name type="scientific">Helcococcus bovis</name>
    <dbReference type="NCBI Taxonomy" id="3153252"/>
    <lineage>
        <taxon>Bacteria</taxon>
        <taxon>Bacillati</taxon>
        <taxon>Bacillota</taxon>
        <taxon>Tissierellia</taxon>
        <taxon>Tissierellales</taxon>
        <taxon>Peptoniphilaceae</taxon>
        <taxon>Helcococcus</taxon>
    </lineage>
</organism>